<feature type="compositionally biased region" description="Polar residues" evidence="1">
    <location>
        <begin position="96"/>
        <end position="111"/>
    </location>
</feature>
<keyword evidence="4" id="KW-1185">Reference proteome</keyword>
<feature type="compositionally biased region" description="Polar residues" evidence="1">
    <location>
        <begin position="30"/>
        <end position="51"/>
    </location>
</feature>
<organism evidence="2 4">
    <name type="scientific">Athelia psychrophila</name>
    <dbReference type="NCBI Taxonomy" id="1759441"/>
    <lineage>
        <taxon>Eukaryota</taxon>
        <taxon>Fungi</taxon>
        <taxon>Dikarya</taxon>
        <taxon>Basidiomycota</taxon>
        <taxon>Agaricomycotina</taxon>
        <taxon>Agaricomycetes</taxon>
        <taxon>Agaricomycetidae</taxon>
        <taxon>Atheliales</taxon>
        <taxon>Atheliaceae</taxon>
        <taxon>Athelia</taxon>
    </lineage>
</organism>
<dbReference type="Proteomes" id="UP000076532">
    <property type="component" value="Unassembled WGS sequence"/>
</dbReference>
<evidence type="ECO:0000313" key="3">
    <source>
        <dbReference type="EMBL" id="KZP28168.1"/>
    </source>
</evidence>
<feature type="compositionally biased region" description="Basic residues" evidence="1">
    <location>
        <begin position="14"/>
        <end position="25"/>
    </location>
</feature>
<protein>
    <submittedName>
        <fullName evidence="2">Uncharacterized protein</fullName>
    </submittedName>
</protein>
<evidence type="ECO:0000313" key="2">
    <source>
        <dbReference type="EMBL" id="KZP13420.1"/>
    </source>
</evidence>
<dbReference type="EMBL" id="KV417633">
    <property type="protein sequence ID" value="KZP13420.1"/>
    <property type="molecule type" value="Genomic_DNA"/>
</dbReference>
<feature type="compositionally biased region" description="Basic and acidic residues" evidence="1">
    <location>
        <begin position="113"/>
        <end position="127"/>
    </location>
</feature>
<feature type="region of interest" description="Disordered" evidence="1">
    <location>
        <begin position="1"/>
        <end position="164"/>
    </location>
</feature>
<sequence>MADRTDQGSFTRIIHGRRQRSKRYQPLRPTLTSPSNSHLSPPTQAPTSPTVSPAIRKPTEVADVVFTPAPDPWSSSTQDPEKELPELDFGDAAAMQTLQSPSMNPAPNTWTGGKEKENLKQAGEKDQSPQIQSQVLPAPPPTVTLQAQAQPPPWRSSRVFQRRG</sequence>
<reference evidence="2 4" key="1">
    <citation type="journal article" date="2016" name="Mol. Biol. Evol.">
        <title>Comparative Genomics of Early-Diverging Mushroom-Forming Fungi Provides Insights into the Origins of Lignocellulose Decay Capabilities.</title>
        <authorList>
            <person name="Nagy L.G."/>
            <person name="Riley R."/>
            <person name="Tritt A."/>
            <person name="Adam C."/>
            <person name="Daum C."/>
            <person name="Floudas D."/>
            <person name="Sun H."/>
            <person name="Yadav J.S."/>
            <person name="Pangilinan J."/>
            <person name="Larsson K.H."/>
            <person name="Matsuura K."/>
            <person name="Barry K."/>
            <person name="Labutti K."/>
            <person name="Kuo R."/>
            <person name="Ohm R.A."/>
            <person name="Bhattacharya S.S."/>
            <person name="Shirouzu T."/>
            <person name="Yoshinaga Y."/>
            <person name="Martin F.M."/>
            <person name="Grigoriev I.V."/>
            <person name="Hibbett D.S."/>
        </authorList>
    </citation>
    <scope>NUCLEOTIDE SEQUENCE [LARGE SCALE GENOMIC DNA]</scope>
    <source>
        <strain evidence="2 4">CBS 109695</strain>
    </source>
</reference>
<evidence type="ECO:0000313" key="4">
    <source>
        <dbReference type="Proteomes" id="UP000076532"/>
    </source>
</evidence>
<proteinExistence type="predicted"/>
<dbReference type="EMBL" id="KV417505">
    <property type="protein sequence ID" value="KZP28168.1"/>
    <property type="molecule type" value="Genomic_DNA"/>
</dbReference>
<evidence type="ECO:0000256" key="1">
    <source>
        <dbReference type="SAM" id="MobiDB-lite"/>
    </source>
</evidence>
<dbReference type="AlphaFoldDB" id="A0A166C9F0"/>
<accession>A0A166C9F0</accession>
<gene>
    <name evidence="3" type="ORF">FIBSPDRAFT_852983</name>
    <name evidence="2" type="ORF">FIBSPDRAFT_869348</name>
</gene>
<name>A0A166C9F0_9AGAM</name>